<evidence type="ECO:0000313" key="1">
    <source>
        <dbReference type="EMBL" id="WLJ25641.1"/>
    </source>
</evidence>
<reference evidence="1" key="1">
    <citation type="submission" date="2023-04" db="EMBL/GenBank/DDBJ databases">
        <title>The human skin virome in hidradenitis suppurativa patients.</title>
        <authorList>
            <person name="Jansen D."/>
        </authorList>
    </citation>
    <scope>NUCLEOTIDE SEQUENCE</scope>
    <source>
        <strain evidence="1">VC1_JansenPhageC</strain>
    </source>
</reference>
<organism evidence="1">
    <name type="scientific">Corynebacterium phage HS03</name>
    <dbReference type="NCBI Taxonomy" id="3056390"/>
    <lineage>
        <taxon>Viruses</taxon>
    </lineage>
</organism>
<sequence length="47" mass="5446">MMITICCPHSYLMKRVNPGLKQDCQICSLQRRRKATSKALKSFMVTK</sequence>
<dbReference type="EMBL" id="OQ890313">
    <property type="protein sequence ID" value="WLJ25641.1"/>
    <property type="molecule type" value="Genomic_DNA"/>
</dbReference>
<accession>A0AA50ACB4</accession>
<proteinExistence type="predicted"/>
<protein>
    <submittedName>
        <fullName evidence="1">Uncharacterized protein</fullName>
    </submittedName>
</protein>
<name>A0AA50ACB4_9VIRU</name>